<sequence>MSQGDTKQSSAATSLSAATEQEQEQAKKALHEFERGNLEHCMGILNKLCSGGHAHDPKVMHNKAVTEYLKSKKMDEFTKSLNHVFSKSHVHMESLAGLEDVDQCVMCYNLALIHVRTRQPFRALALLDKLIQFLEPLEENFTRKILFLTIELFLCTQQPERALGLLTLVDKSLLNGAKQQSPDKDGVKENPAPCETWRVRASVYRALSYLMLKSLKSCRRELKSLVNVSTMSLPVTYLKAHFEHMRGNYRKAVKILSSAPNPTSSDSYPSIYYNNMAVLHFHMKKPHLAAFYLRKASQENASRTGYTDDIASEFTSDHYDTSLPNIMLYNMGVSLLHCAKPKPAFECLIQSVHAFPSNPRLWLRLAECCIMLHKKSNDNDRDLSKRLSVIQGSVGSGVHRKILLGSSVSSSRCASSDRPSLPSPSLEFASLALSNALTLLTEFTKDKAAPSEADVGESGEMKTEVKLMPAMPSAPMRCSEVHNLHCSVLASSAYVALCLNNCVMALEYSSALLKRPRLSGAHRYLGHMYKAEALVALDHIADAVQHLNPEAVSEISCAFPEHSQEQGDKNGDEPGESRAACALYPWYPADLSTAKALMQYNLASAHAIRDEQDKALQNLSMSMQTVGLPLPAQMYYLKLYLELMDGRKKTVHNIIKEHFGHVTPSRP</sequence>
<dbReference type="GO" id="GO:0005737">
    <property type="term" value="C:cytoplasm"/>
    <property type="evidence" value="ECO:0007669"/>
    <property type="project" value="UniProtKB-SubCell"/>
</dbReference>
<keyword evidence="2" id="KW-0804">Transcription</keyword>
<dbReference type="Proteomes" id="UP000014760">
    <property type="component" value="Unassembled WGS sequence"/>
</dbReference>
<dbReference type="AlphaFoldDB" id="R7T3A5"/>
<name>R7T3A5_CAPTE</name>
<organism evidence="4">
    <name type="scientific">Capitella teleta</name>
    <name type="common">Polychaete worm</name>
    <dbReference type="NCBI Taxonomy" id="283909"/>
    <lineage>
        <taxon>Eukaryota</taxon>
        <taxon>Metazoa</taxon>
        <taxon>Spiralia</taxon>
        <taxon>Lophotrochozoa</taxon>
        <taxon>Annelida</taxon>
        <taxon>Polychaeta</taxon>
        <taxon>Sedentaria</taxon>
        <taxon>Scolecida</taxon>
        <taxon>Capitellidae</taxon>
        <taxon>Capitella</taxon>
    </lineage>
</organism>
<dbReference type="STRING" id="283909.R7T3A5"/>
<evidence type="ECO:0000256" key="2">
    <source>
        <dbReference type="RuleBase" id="RU367083"/>
    </source>
</evidence>
<keyword evidence="2" id="KW-0810">Translation regulation</keyword>
<dbReference type="PANTHER" id="PTHR12979:SF5">
    <property type="entry name" value="CCR4-NOT TRANSCRIPTION COMPLEX SUBUNIT 10"/>
    <property type="match status" value="1"/>
</dbReference>
<dbReference type="HOGENOM" id="CLU_013100_2_0_1"/>
<dbReference type="GO" id="GO:0030014">
    <property type="term" value="C:CCR4-NOT complex"/>
    <property type="evidence" value="ECO:0007669"/>
    <property type="project" value="UniProtKB-UniRule"/>
</dbReference>
<dbReference type="InterPro" id="IPR019734">
    <property type="entry name" value="TPR_rpt"/>
</dbReference>
<protein>
    <recommendedName>
        <fullName evidence="2">CCR4-NOT transcription complex subunit 10</fullName>
    </recommendedName>
</protein>
<dbReference type="GO" id="GO:0017148">
    <property type="term" value="P:negative regulation of translation"/>
    <property type="evidence" value="ECO:0007669"/>
    <property type="project" value="TreeGrafter"/>
</dbReference>
<keyword evidence="2" id="KW-0963">Cytoplasm</keyword>
<dbReference type="EMBL" id="KB312466">
    <property type="protein sequence ID" value="ELT87157.1"/>
    <property type="molecule type" value="Genomic_DNA"/>
</dbReference>
<dbReference type="GO" id="GO:0005634">
    <property type="term" value="C:nucleus"/>
    <property type="evidence" value="ECO:0007669"/>
    <property type="project" value="UniProtKB-SubCell"/>
</dbReference>
<keyword evidence="6" id="KW-1185">Reference proteome</keyword>
<dbReference type="GO" id="GO:0006402">
    <property type="term" value="P:mRNA catabolic process"/>
    <property type="evidence" value="ECO:0007669"/>
    <property type="project" value="TreeGrafter"/>
</dbReference>
<evidence type="ECO:0000256" key="3">
    <source>
        <dbReference type="SAM" id="MobiDB-lite"/>
    </source>
</evidence>
<feature type="compositionally biased region" description="Low complexity" evidence="3">
    <location>
        <begin position="9"/>
        <end position="19"/>
    </location>
</feature>
<keyword evidence="2" id="KW-0805">Transcription regulation</keyword>
<dbReference type="PANTHER" id="PTHR12979">
    <property type="entry name" value="CCR4-NOT TRANSCRIPTION COMPLEX SUBUNIT 10"/>
    <property type="match status" value="1"/>
</dbReference>
<dbReference type="SMART" id="SM00028">
    <property type="entry name" value="TPR"/>
    <property type="match status" value="4"/>
</dbReference>
<proteinExistence type="inferred from homology"/>
<keyword evidence="2" id="KW-0539">Nucleus</keyword>
<keyword evidence="2" id="KW-0943">RNA-mediated gene silencing</keyword>
<accession>R7T3A5</accession>
<dbReference type="OMA" id="PECSRMY"/>
<evidence type="ECO:0000256" key="1">
    <source>
        <dbReference type="ARBA" id="ARBA00010080"/>
    </source>
</evidence>
<evidence type="ECO:0000313" key="5">
    <source>
        <dbReference type="EnsemblMetazoa" id="CapteP171307"/>
    </source>
</evidence>
<evidence type="ECO:0000313" key="6">
    <source>
        <dbReference type="Proteomes" id="UP000014760"/>
    </source>
</evidence>
<dbReference type="EnsemblMetazoa" id="CapteT171307">
    <property type="protein sequence ID" value="CapteP171307"/>
    <property type="gene ID" value="CapteG171307"/>
</dbReference>
<dbReference type="InterPro" id="IPR011990">
    <property type="entry name" value="TPR-like_helical_dom_sf"/>
</dbReference>
<gene>
    <name evidence="4" type="ORF">CAPTEDRAFT_171307</name>
</gene>
<dbReference type="Gene3D" id="1.25.40.10">
    <property type="entry name" value="Tetratricopeptide repeat domain"/>
    <property type="match status" value="1"/>
</dbReference>
<comment type="subcellular location">
    <subcellularLocation>
        <location evidence="2">Cytoplasm</location>
    </subcellularLocation>
    <subcellularLocation>
        <location evidence="2">Nucleus</location>
    </subcellularLocation>
</comment>
<comment type="function">
    <text evidence="2">Component of the CCR4-NOT complex which is one of the major cellular mRNA deadenylases and is linked to various cellular processes including bulk mRNA degradation, miRNA-mediated repression, translational repression during translational initiation and general transcription regulation.</text>
</comment>
<dbReference type="GO" id="GO:0031047">
    <property type="term" value="P:regulatory ncRNA-mediated gene silencing"/>
    <property type="evidence" value="ECO:0007669"/>
    <property type="project" value="UniProtKB-UniRule"/>
</dbReference>
<evidence type="ECO:0000313" key="4">
    <source>
        <dbReference type="EMBL" id="ELT87157.1"/>
    </source>
</evidence>
<dbReference type="OrthoDB" id="25157at2759"/>
<reference evidence="6" key="1">
    <citation type="submission" date="2012-12" db="EMBL/GenBank/DDBJ databases">
        <authorList>
            <person name="Hellsten U."/>
            <person name="Grimwood J."/>
            <person name="Chapman J.A."/>
            <person name="Shapiro H."/>
            <person name="Aerts A."/>
            <person name="Otillar R.P."/>
            <person name="Terry A.Y."/>
            <person name="Boore J.L."/>
            <person name="Simakov O."/>
            <person name="Marletaz F."/>
            <person name="Cho S.-J."/>
            <person name="Edsinger-Gonzales E."/>
            <person name="Havlak P."/>
            <person name="Kuo D.-H."/>
            <person name="Larsson T."/>
            <person name="Lv J."/>
            <person name="Arendt D."/>
            <person name="Savage R."/>
            <person name="Osoegawa K."/>
            <person name="de Jong P."/>
            <person name="Lindberg D.R."/>
            <person name="Seaver E.C."/>
            <person name="Weisblat D.A."/>
            <person name="Putnam N.H."/>
            <person name="Grigoriev I.V."/>
            <person name="Rokhsar D.S."/>
        </authorList>
    </citation>
    <scope>NUCLEOTIDE SEQUENCE</scope>
    <source>
        <strain evidence="6">I ESC-2004</strain>
    </source>
</reference>
<dbReference type="EMBL" id="AMQN01016035">
    <property type="status" value="NOT_ANNOTATED_CDS"/>
    <property type="molecule type" value="Genomic_DNA"/>
</dbReference>
<dbReference type="FunCoup" id="R7T3A5">
    <property type="interactions" value="730"/>
</dbReference>
<dbReference type="SUPFAM" id="SSF48452">
    <property type="entry name" value="TPR-like"/>
    <property type="match status" value="1"/>
</dbReference>
<reference evidence="5" key="3">
    <citation type="submission" date="2015-06" db="UniProtKB">
        <authorList>
            <consortium name="EnsemblMetazoa"/>
        </authorList>
    </citation>
    <scope>IDENTIFICATION</scope>
</reference>
<comment type="similarity">
    <text evidence="1 2">Belongs to the CNOT10 family.</text>
</comment>
<dbReference type="InterPro" id="IPR039740">
    <property type="entry name" value="CNOT10"/>
</dbReference>
<feature type="region of interest" description="Disordered" evidence="3">
    <location>
        <begin position="1"/>
        <end position="27"/>
    </location>
</feature>
<reference evidence="4 6" key="2">
    <citation type="journal article" date="2013" name="Nature">
        <title>Insights into bilaterian evolution from three spiralian genomes.</title>
        <authorList>
            <person name="Simakov O."/>
            <person name="Marletaz F."/>
            <person name="Cho S.J."/>
            <person name="Edsinger-Gonzales E."/>
            <person name="Havlak P."/>
            <person name="Hellsten U."/>
            <person name="Kuo D.H."/>
            <person name="Larsson T."/>
            <person name="Lv J."/>
            <person name="Arendt D."/>
            <person name="Savage R."/>
            <person name="Osoegawa K."/>
            <person name="de Jong P."/>
            <person name="Grimwood J."/>
            <person name="Chapman J.A."/>
            <person name="Shapiro H."/>
            <person name="Aerts A."/>
            <person name="Otillar R.P."/>
            <person name="Terry A.Y."/>
            <person name="Boore J.L."/>
            <person name="Grigoriev I.V."/>
            <person name="Lindberg D.R."/>
            <person name="Seaver E.C."/>
            <person name="Weisblat D.A."/>
            <person name="Putnam N.H."/>
            <person name="Rokhsar D.S."/>
        </authorList>
    </citation>
    <scope>NUCLEOTIDE SEQUENCE</scope>
    <source>
        <strain evidence="4 6">I ESC-2004</strain>
    </source>
</reference>